<dbReference type="EMBL" id="BKCP01005738">
    <property type="protein sequence ID" value="GER39655.1"/>
    <property type="molecule type" value="Genomic_DNA"/>
</dbReference>
<dbReference type="Proteomes" id="UP000325081">
    <property type="component" value="Unassembled WGS sequence"/>
</dbReference>
<comment type="caution">
    <text evidence="1">The sequence shown here is derived from an EMBL/GenBank/DDBJ whole genome shotgun (WGS) entry which is preliminary data.</text>
</comment>
<dbReference type="AlphaFoldDB" id="A0A5A7Q3D3"/>
<evidence type="ECO:0000313" key="2">
    <source>
        <dbReference type="Proteomes" id="UP000325081"/>
    </source>
</evidence>
<evidence type="ECO:0000313" key="1">
    <source>
        <dbReference type="EMBL" id="GER39655.1"/>
    </source>
</evidence>
<keyword evidence="2" id="KW-1185">Reference proteome</keyword>
<reference evidence="2" key="1">
    <citation type="journal article" date="2019" name="Curr. Biol.">
        <title>Genome Sequence of Striga asiatica Provides Insight into the Evolution of Plant Parasitism.</title>
        <authorList>
            <person name="Yoshida S."/>
            <person name="Kim S."/>
            <person name="Wafula E.K."/>
            <person name="Tanskanen J."/>
            <person name="Kim Y.M."/>
            <person name="Honaas L."/>
            <person name="Yang Z."/>
            <person name="Spallek T."/>
            <person name="Conn C.E."/>
            <person name="Ichihashi Y."/>
            <person name="Cheong K."/>
            <person name="Cui S."/>
            <person name="Der J.P."/>
            <person name="Gundlach H."/>
            <person name="Jiao Y."/>
            <person name="Hori C."/>
            <person name="Ishida J.K."/>
            <person name="Kasahara H."/>
            <person name="Kiba T."/>
            <person name="Kim M.S."/>
            <person name="Koo N."/>
            <person name="Laohavisit A."/>
            <person name="Lee Y.H."/>
            <person name="Lumba S."/>
            <person name="McCourt P."/>
            <person name="Mortimer J.C."/>
            <person name="Mutuku J.M."/>
            <person name="Nomura T."/>
            <person name="Sasaki-Sekimoto Y."/>
            <person name="Seto Y."/>
            <person name="Wang Y."/>
            <person name="Wakatake T."/>
            <person name="Sakakibara H."/>
            <person name="Demura T."/>
            <person name="Yamaguchi S."/>
            <person name="Yoneyama K."/>
            <person name="Manabe R.I."/>
            <person name="Nelson D.C."/>
            <person name="Schulman A.H."/>
            <person name="Timko M.P."/>
            <person name="dePamphilis C.W."/>
            <person name="Choi D."/>
            <person name="Shirasu K."/>
        </authorList>
    </citation>
    <scope>NUCLEOTIDE SEQUENCE [LARGE SCALE GENOMIC DNA]</scope>
    <source>
        <strain evidence="2">cv. UVA1</strain>
    </source>
</reference>
<sequence length="152" mass="16961">MAIDLGKEGGGSNRSHVKMMNGLCGVEDKPNEPDKQQWQVQVIVGQHSKDKNAKNMEIETVVGGLSQEGAVVYSIEVGNKLRGKKPITWKRDSLGGQMQRNLEELKHKENTICETEEELEEHIADFYKKLFTIEGSRGGTELLQNISHTISV</sequence>
<gene>
    <name evidence="1" type="ORF">STAS_16285</name>
</gene>
<accession>A0A5A7Q3D3</accession>
<name>A0A5A7Q3D3_STRAF</name>
<protein>
    <submittedName>
        <fullName evidence="1">Lactate utilization protein B/C</fullName>
    </submittedName>
</protein>
<proteinExistence type="predicted"/>
<organism evidence="1 2">
    <name type="scientific">Striga asiatica</name>
    <name type="common">Asiatic witchweed</name>
    <name type="synonym">Buchnera asiatica</name>
    <dbReference type="NCBI Taxonomy" id="4170"/>
    <lineage>
        <taxon>Eukaryota</taxon>
        <taxon>Viridiplantae</taxon>
        <taxon>Streptophyta</taxon>
        <taxon>Embryophyta</taxon>
        <taxon>Tracheophyta</taxon>
        <taxon>Spermatophyta</taxon>
        <taxon>Magnoliopsida</taxon>
        <taxon>eudicotyledons</taxon>
        <taxon>Gunneridae</taxon>
        <taxon>Pentapetalae</taxon>
        <taxon>asterids</taxon>
        <taxon>lamiids</taxon>
        <taxon>Lamiales</taxon>
        <taxon>Orobanchaceae</taxon>
        <taxon>Buchnereae</taxon>
        <taxon>Striga</taxon>
    </lineage>
</organism>